<feature type="domain" description="Bacteriophage T5 Orf172 DNA-binding" evidence="2">
    <location>
        <begin position="230"/>
        <end position="318"/>
    </location>
</feature>
<keyword evidence="4" id="KW-1185">Reference proteome</keyword>
<gene>
    <name evidence="3" type="ORF">TPAR_01241</name>
</gene>
<proteinExistence type="predicted"/>
<dbReference type="AlphaFoldDB" id="A0A2S4L7Y5"/>
<evidence type="ECO:0000259" key="2">
    <source>
        <dbReference type="SMART" id="SM00974"/>
    </source>
</evidence>
<protein>
    <recommendedName>
        <fullName evidence="2">Bacteriophage T5 Orf172 DNA-binding domain-containing protein</fullName>
    </recommendedName>
</protein>
<feature type="compositionally biased region" description="Polar residues" evidence="1">
    <location>
        <begin position="93"/>
        <end position="104"/>
    </location>
</feature>
<dbReference type="OrthoDB" id="3511049at2759"/>
<dbReference type="STRING" id="94208.A0A2S4L7Y5"/>
<reference evidence="3 4" key="1">
    <citation type="submission" date="2018-01" db="EMBL/GenBank/DDBJ databases">
        <title>Harnessing the power of phylogenomics to disentangle the directionality and signatures of interkingdom host jumping in the parasitic fungal genus Tolypocladium.</title>
        <authorList>
            <person name="Quandt C.A."/>
            <person name="Patterson W."/>
            <person name="Spatafora J.W."/>
        </authorList>
    </citation>
    <scope>NUCLEOTIDE SEQUENCE [LARGE SCALE GENOMIC DNA]</scope>
    <source>
        <strain evidence="3 4">NRBC 100945</strain>
    </source>
</reference>
<dbReference type="EMBL" id="PKSG01000128">
    <property type="protein sequence ID" value="POR38546.1"/>
    <property type="molecule type" value="Genomic_DNA"/>
</dbReference>
<feature type="compositionally biased region" description="Polar residues" evidence="1">
    <location>
        <begin position="128"/>
        <end position="139"/>
    </location>
</feature>
<organism evidence="3 4">
    <name type="scientific">Tolypocladium paradoxum</name>
    <dbReference type="NCBI Taxonomy" id="94208"/>
    <lineage>
        <taxon>Eukaryota</taxon>
        <taxon>Fungi</taxon>
        <taxon>Dikarya</taxon>
        <taxon>Ascomycota</taxon>
        <taxon>Pezizomycotina</taxon>
        <taxon>Sordariomycetes</taxon>
        <taxon>Hypocreomycetidae</taxon>
        <taxon>Hypocreales</taxon>
        <taxon>Ophiocordycipitaceae</taxon>
        <taxon>Tolypocladium</taxon>
    </lineage>
</organism>
<evidence type="ECO:0000313" key="3">
    <source>
        <dbReference type="EMBL" id="POR38546.1"/>
    </source>
</evidence>
<evidence type="ECO:0000313" key="4">
    <source>
        <dbReference type="Proteomes" id="UP000237481"/>
    </source>
</evidence>
<evidence type="ECO:0000256" key="1">
    <source>
        <dbReference type="SAM" id="MobiDB-lite"/>
    </source>
</evidence>
<feature type="compositionally biased region" description="Polar residues" evidence="1">
    <location>
        <begin position="174"/>
        <end position="184"/>
    </location>
</feature>
<accession>A0A2S4L7Y5</accession>
<sequence length="352" mass="39073">MFQPRAGGADADQVGWFEGDLLDAVTPLEAAIMHEGNNGCKWYSNGVQSRCSRCKSWTREQTALPALHGPLYTVEGFFDFGISYDRPGLLDPSSISPTPRLSSTKAKRARNTSSASPGRGAITRNRSHSLAQPSPSATTDAGPRPLEPSSEHEADATSHSEVSTEPQDDCQTPPVLTTPSSAVRKSSAAKEDGPIASWRVDGKLEDALSEISKQDATKLPKEGYNYVFRIVGTDIIKIGITTGRVDARLRRISRECIHGTIETLNVNQRPIGELKRAEKLIKAELHNFLYQFDCVCRRGHVEYFKVDKEVALDITRRWTAFCEAEPWDKSGALRPFWKDLFCLPGKECHWQR</sequence>
<dbReference type="Pfam" id="PF10544">
    <property type="entry name" value="T5orf172"/>
    <property type="match status" value="1"/>
</dbReference>
<comment type="caution">
    <text evidence="3">The sequence shown here is derived from an EMBL/GenBank/DDBJ whole genome shotgun (WGS) entry which is preliminary data.</text>
</comment>
<feature type="compositionally biased region" description="Basic and acidic residues" evidence="1">
    <location>
        <begin position="149"/>
        <end position="158"/>
    </location>
</feature>
<feature type="region of interest" description="Disordered" evidence="1">
    <location>
        <begin position="89"/>
        <end position="194"/>
    </location>
</feature>
<dbReference type="InterPro" id="IPR018306">
    <property type="entry name" value="Phage_T5_Orf172_DNA-bd"/>
</dbReference>
<dbReference type="Proteomes" id="UP000237481">
    <property type="component" value="Unassembled WGS sequence"/>
</dbReference>
<dbReference type="SMART" id="SM00974">
    <property type="entry name" value="T5orf172"/>
    <property type="match status" value="1"/>
</dbReference>
<name>A0A2S4L7Y5_9HYPO</name>